<proteinExistence type="predicted"/>
<reference evidence="2" key="1">
    <citation type="submission" date="2018-05" db="EMBL/GenBank/DDBJ databases">
        <authorList>
            <person name="Lanie J.A."/>
            <person name="Ng W.-L."/>
            <person name="Kazmierczak K.M."/>
            <person name="Andrzejewski T.M."/>
            <person name="Davidsen T.M."/>
            <person name="Wayne K.J."/>
            <person name="Tettelin H."/>
            <person name="Glass J.I."/>
            <person name="Rusch D."/>
            <person name="Podicherti R."/>
            <person name="Tsui H.-C.T."/>
            <person name="Winkler M.E."/>
        </authorList>
    </citation>
    <scope>NUCLEOTIDE SEQUENCE</scope>
</reference>
<keyword evidence="1" id="KW-0472">Membrane</keyword>
<dbReference type="InterPro" id="IPR011042">
    <property type="entry name" value="6-blade_b-propeller_TolB-like"/>
</dbReference>
<sequence>MRVLKIISYGIFSVITISALLVLILYFTQTSDYEVTQITDCQSDAQVQVYCEFNKPEDIVVLPDDRHLLISEFGAIVPLSPKNLPGQISLFDTDIMKKKSIKVTLSENTWGDNSCQRDDLLFSPHGIDLNQRSDGRYQLAVINHMPRETVEMFELINVDNSWTLIWRGCVNAPKTGYFNDVALRS</sequence>
<evidence type="ECO:0000313" key="2">
    <source>
        <dbReference type="EMBL" id="SUZ60543.1"/>
    </source>
</evidence>
<dbReference type="SUPFAM" id="SSF63829">
    <property type="entry name" value="Calcium-dependent phosphotriesterase"/>
    <property type="match status" value="1"/>
</dbReference>
<name>A0A381P4J4_9ZZZZ</name>
<feature type="transmembrane region" description="Helical" evidence="1">
    <location>
        <begin position="6"/>
        <end position="27"/>
    </location>
</feature>
<accession>A0A381P4J4</accession>
<dbReference type="AlphaFoldDB" id="A0A381P4J4"/>
<feature type="non-terminal residue" evidence="2">
    <location>
        <position position="1"/>
    </location>
</feature>
<evidence type="ECO:0000256" key="1">
    <source>
        <dbReference type="SAM" id="Phobius"/>
    </source>
</evidence>
<dbReference type="Gene3D" id="2.120.10.30">
    <property type="entry name" value="TolB, C-terminal domain"/>
    <property type="match status" value="1"/>
</dbReference>
<organism evidence="2">
    <name type="scientific">marine metagenome</name>
    <dbReference type="NCBI Taxonomy" id="408172"/>
    <lineage>
        <taxon>unclassified sequences</taxon>
        <taxon>metagenomes</taxon>
        <taxon>ecological metagenomes</taxon>
    </lineage>
</organism>
<gene>
    <name evidence="2" type="ORF">METZ01_LOCUS13397</name>
</gene>
<protein>
    <submittedName>
        <fullName evidence="2">Uncharacterized protein</fullName>
    </submittedName>
</protein>
<keyword evidence="1" id="KW-0812">Transmembrane</keyword>
<feature type="non-terminal residue" evidence="2">
    <location>
        <position position="185"/>
    </location>
</feature>
<keyword evidence="1" id="KW-1133">Transmembrane helix</keyword>
<dbReference type="EMBL" id="UINC01000750">
    <property type="protein sequence ID" value="SUZ60543.1"/>
    <property type="molecule type" value="Genomic_DNA"/>
</dbReference>